<dbReference type="Proteomes" id="UP001287356">
    <property type="component" value="Unassembled WGS sequence"/>
</dbReference>
<evidence type="ECO:0000313" key="2">
    <source>
        <dbReference type="EMBL" id="KAK3364757.1"/>
    </source>
</evidence>
<feature type="region of interest" description="Disordered" evidence="1">
    <location>
        <begin position="1"/>
        <end position="41"/>
    </location>
</feature>
<proteinExistence type="predicted"/>
<name>A0AAE0JVH5_9PEZI</name>
<comment type="caution">
    <text evidence="2">The sequence shown here is derived from an EMBL/GenBank/DDBJ whole genome shotgun (WGS) entry which is preliminary data.</text>
</comment>
<keyword evidence="3" id="KW-1185">Reference proteome</keyword>
<reference evidence="2" key="1">
    <citation type="journal article" date="2023" name="Mol. Phylogenet. Evol.">
        <title>Genome-scale phylogeny and comparative genomics of the fungal order Sordariales.</title>
        <authorList>
            <person name="Hensen N."/>
            <person name="Bonometti L."/>
            <person name="Westerberg I."/>
            <person name="Brannstrom I.O."/>
            <person name="Guillou S."/>
            <person name="Cros-Aarteil S."/>
            <person name="Calhoun S."/>
            <person name="Haridas S."/>
            <person name="Kuo A."/>
            <person name="Mondo S."/>
            <person name="Pangilinan J."/>
            <person name="Riley R."/>
            <person name="LaButti K."/>
            <person name="Andreopoulos B."/>
            <person name="Lipzen A."/>
            <person name="Chen C."/>
            <person name="Yan M."/>
            <person name="Daum C."/>
            <person name="Ng V."/>
            <person name="Clum A."/>
            <person name="Steindorff A."/>
            <person name="Ohm R.A."/>
            <person name="Martin F."/>
            <person name="Silar P."/>
            <person name="Natvig D.O."/>
            <person name="Lalanne C."/>
            <person name="Gautier V."/>
            <person name="Ament-Velasquez S.L."/>
            <person name="Kruys A."/>
            <person name="Hutchinson M.I."/>
            <person name="Powell A.J."/>
            <person name="Barry K."/>
            <person name="Miller A.N."/>
            <person name="Grigoriev I.V."/>
            <person name="Debuchy R."/>
            <person name="Gladieux P."/>
            <person name="Hiltunen Thoren M."/>
            <person name="Johannesson H."/>
        </authorList>
    </citation>
    <scope>NUCLEOTIDE SEQUENCE</scope>
    <source>
        <strain evidence="2">CBS 958.72</strain>
    </source>
</reference>
<evidence type="ECO:0000313" key="3">
    <source>
        <dbReference type="Proteomes" id="UP001287356"/>
    </source>
</evidence>
<sequence>MAPQRTAMAPQRTKVACRRRSDDSDNYSDGSDYSDDVPSSDEDQVFRVEAVEADDAGSETSQVEETLGTTKKSFCLGELWILCALFLLLLVPAGPRPQSVLSSSSALETSAFCWPEPLTAVPTRLWYNSRWNLVRPGSGWLFATKSSSLAFSFGIEPSRRPPSLTSSEMISKLDDIHPGEQELPLPLKASIKGVFIFRRAIKTLGELPGLEVPTIPYNLRYNAANAFDKSSTFASCPRMRSAKLKKADGGKKKKTFDVEKMADGLVKLSEEDLLQVIQMIHDNKDDAVKASVIS</sequence>
<dbReference type="EMBL" id="JAULSN010000009">
    <property type="protein sequence ID" value="KAK3364757.1"/>
    <property type="molecule type" value="Genomic_DNA"/>
</dbReference>
<gene>
    <name evidence="2" type="ORF">B0T24DRAFT_711967</name>
</gene>
<feature type="compositionally biased region" description="Acidic residues" evidence="1">
    <location>
        <begin position="32"/>
        <end position="41"/>
    </location>
</feature>
<accession>A0AAE0JVH5</accession>
<dbReference type="AlphaFoldDB" id="A0AAE0JVH5"/>
<reference evidence="2" key="2">
    <citation type="submission" date="2023-06" db="EMBL/GenBank/DDBJ databases">
        <authorList>
            <consortium name="Lawrence Berkeley National Laboratory"/>
            <person name="Haridas S."/>
            <person name="Hensen N."/>
            <person name="Bonometti L."/>
            <person name="Westerberg I."/>
            <person name="Brannstrom I.O."/>
            <person name="Guillou S."/>
            <person name="Cros-Aarteil S."/>
            <person name="Calhoun S."/>
            <person name="Kuo A."/>
            <person name="Mondo S."/>
            <person name="Pangilinan J."/>
            <person name="Riley R."/>
            <person name="Labutti K."/>
            <person name="Andreopoulos B."/>
            <person name="Lipzen A."/>
            <person name="Chen C."/>
            <person name="Yanf M."/>
            <person name="Daum C."/>
            <person name="Ng V."/>
            <person name="Clum A."/>
            <person name="Steindorff A."/>
            <person name="Ohm R."/>
            <person name="Martin F."/>
            <person name="Silar P."/>
            <person name="Natvig D."/>
            <person name="Lalanne C."/>
            <person name="Gautier V."/>
            <person name="Ament-Velasquez S.L."/>
            <person name="Kruys A."/>
            <person name="Hutchinson M.I."/>
            <person name="Powell A.J."/>
            <person name="Barry K."/>
            <person name="Miller A.N."/>
            <person name="Grigoriev I.V."/>
            <person name="Debuchy R."/>
            <person name="Gladieux P."/>
            <person name="Thoren M.H."/>
            <person name="Johannesson H."/>
        </authorList>
    </citation>
    <scope>NUCLEOTIDE SEQUENCE</scope>
    <source>
        <strain evidence="2">CBS 958.72</strain>
    </source>
</reference>
<organism evidence="2 3">
    <name type="scientific">Lasiosphaeria ovina</name>
    <dbReference type="NCBI Taxonomy" id="92902"/>
    <lineage>
        <taxon>Eukaryota</taxon>
        <taxon>Fungi</taxon>
        <taxon>Dikarya</taxon>
        <taxon>Ascomycota</taxon>
        <taxon>Pezizomycotina</taxon>
        <taxon>Sordariomycetes</taxon>
        <taxon>Sordariomycetidae</taxon>
        <taxon>Sordariales</taxon>
        <taxon>Lasiosphaeriaceae</taxon>
        <taxon>Lasiosphaeria</taxon>
    </lineage>
</organism>
<protein>
    <submittedName>
        <fullName evidence="2">Uncharacterized protein</fullName>
    </submittedName>
</protein>
<evidence type="ECO:0000256" key="1">
    <source>
        <dbReference type="SAM" id="MobiDB-lite"/>
    </source>
</evidence>